<dbReference type="PROSITE" id="PS50885">
    <property type="entry name" value="HAMP"/>
    <property type="match status" value="1"/>
</dbReference>
<dbReference type="Proteomes" id="UP000251869">
    <property type="component" value="Unassembled WGS sequence"/>
</dbReference>
<evidence type="ECO:0000256" key="11">
    <source>
        <dbReference type="ARBA" id="ARBA00022989"/>
    </source>
</evidence>
<dbReference type="CDD" id="cd06225">
    <property type="entry name" value="HAMP"/>
    <property type="match status" value="1"/>
</dbReference>
<dbReference type="CDD" id="cd00075">
    <property type="entry name" value="HATPase"/>
    <property type="match status" value="1"/>
</dbReference>
<keyword evidence="18" id="KW-1185">Reference proteome</keyword>
<feature type="transmembrane region" description="Helical" evidence="14">
    <location>
        <begin position="12"/>
        <end position="30"/>
    </location>
</feature>
<accession>A0A365KAV3</accession>
<sequence length="457" mass="51320">MKLKHKIHLSSTLLMFLVLLILAVVIYYSFSSLAYETEIERLESEVEVMVSTFNANNNEESPDNILRAYVPVDGLIKEKNQSSGLLDTIIQDPSVNVQIPNDVEGNSGRMEVEGEQFAYVTTPVIWPGGEVVELIVAQSLREVTANLSALRLVLISVTLLSMIPIFLSSALLGRVLTRPIEGLTGTMRRIQRDGSFEKLPVAGESRDELSQMGLTFNEMIGLLEENYRKQEEFVSNASHELKTPLTVISSYTDLLQRRGSQDPALQEEALTAIRAETERMRQLIEQLLHIARRSQAQMDWRKMDLEPVLSQVVTAMNASYDRQFHLQLSGQPLIVETDVQQLKQLLYILLDNARKYSEDRIDLEAGTDGAVYIKIRDYGVGIPKDALPHVFERFYRVDKARSRETGGFGLGLSLARELADSLRLRLEIDSIERLGTTVTIVFSGDFNVGELQSGQEG</sequence>
<dbReference type="SMART" id="SM00304">
    <property type="entry name" value="HAMP"/>
    <property type="match status" value="1"/>
</dbReference>
<evidence type="ECO:0000256" key="2">
    <source>
        <dbReference type="ARBA" id="ARBA00004651"/>
    </source>
</evidence>
<keyword evidence="7 14" id="KW-0812">Transmembrane</keyword>
<comment type="subcellular location">
    <subcellularLocation>
        <location evidence="2">Cell membrane</location>
        <topology evidence="2">Multi-pass membrane protein</topology>
    </subcellularLocation>
</comment>
<dbReference type="SUPFAM" id="SSF158472">
    <property type="entry name" value="HAMP domain-like"/>
    <property type="match status" value="1"/>
</dbReference>
<evidence type="ECO:0000256" key="12">
    <source>
        <dbReference type="ARBA" id="ARBA00023012"/>
    </source>
</evidence>
<dbReference type="FunFam" id="1.10.287.130:FF:000001">
    <property type="entry name" value="Two-component sensor histidine kinase"/>
    <property type="match status" value="1"/>
</dbReference>
<keyword evidence="12" id="KW-0902">Two-component regulatory system</keyword>
<feature type="domain" description="Histidine kinase" evidence="15">
    <location>
        <begin position="236"/>
        <end position="446"/>
    </location>
</feature>
<dbReference type="Pfam" id="PF02518">
    <property type="entry name" value="HATPase_c"/>
    <property type="match status" value="1"/>
</dbReference>
<keyword evidence="11 14" id="KW-1133">Transmembrane helix</keyword>
<keyword evidence="10" id="KW-0067">ATP-binding</keyword>
<dbReference type="Pfam" id="PF00512">
    <property type="entry name" value="HisKA"/>
    <property type="match status" value="1"/>
</dbReference>
<keyword evidence="5" id="KW-0597">Phosphoprotein</keyword>
<proteinExistence type="predicted"/>
<evidence type="ECO:0000259" key="15">
    <source>
        <dbReference type="PROSITE" id="PS50109"/>
    </source>
</evidence>
<dbReference type="AlphaFoldDB" id="A0A365KAV3"/>
<dbReference type="PROSITE" id="PS50109">
    <property type="entry name" value="HIS_KIN"/>
    <property type="match status" value="1"/>
</dbReference>
<evidence type="ECO:0000256" key="1">
    <source>
        <dbReference type="ARBA" id="ARBA00000085"/>
    </source>
</evidence>
<dbReference type="InterPro" id="IPR005467">
    <property type="entry name" value="His_kinase_dom"/>
</dbReference>
<evidence type="ECO:0000256" key="7">
    <source>
        <dbReference type="ARBA" id="ARBA00022692"/>
    </source>
</evidence>
<dbReference type="OrthoDB" id="9786919at2"/>
<keyword evidence="4" id="KW-1003">Cell membrane</keyword>
<dbReference type="GO" id="GO:0005886">
    <property type="term" value="C:plasma membrane"/>
    <property type="evidence" value="ECO:0007669"/>
    <property type="project" value="UniProtKB-SubCell"/>
</dbReference>
<keyword evidence="9 17" id="KW-0418">Kinase</keyword>
<dbReference type="InterPro" id="IPR004358">
    <property type="entry name" value="Sig_transdc_His_kin-like_C"/>
</dbReference>
<dbReference type="InterPro" id="IPR003594">
    <property type="entry name" value="HATPase_dom"/>
</dbReference>
<dbReference type="PANTHER" id="PTHR45436">
    <property type="entry name" value="SENSOR HISTIDINE KINASE YKOH"/>
    <property type="match status" value="1"/>
</dbReference>
<dbReference type="InterPro" id="IPR050428">
    <property type="entry name" value="TCS_sensor_his_kinase"/>
</dbReference>
<dbReference type="PANTHER" id="PTHR45436:SF5">
    <property type="entry name" value="SENSOR HISTIDINE KINASE TRCS"/>
    <property type="match status" value="1"/>
</dbReference>
<keyword evidence="6" id="KW-0808">Transferase</keyword>
<dbReference type="GO" id="GO:0000155">
    <property type="term" value="F:phosphorelay sensor kinase activity"/>
    <property type="evidence" value="ECO:0007669"/>
    <property type="project" value="InterPro"/>
</dbReference>
<dbReference type="Gene3D" id="1.10.287.130">
    <property type="match status" value="1"/>
</dbReference>
<keyword evidence="8" id="KW-0547">Nucleotide-binding</keyword>
<dbReference type="SUPFAM" id="SSF55874">
    <property type="entry name" value="ATPase domain of HSP90 chaperone/DNA topoisomerase II/histidine kinase"/>
    <property type="match status" value="1"/>
</dbReference>
<comment type="caution">
    <text evidence="17">The sequence shown here is derived from an EMBL/GenBank/DDBJ whole genome shotgun (WGS) entry which is preliminary data.</text>
</comment>
<name>A0A365KAV3_9BACL</name>
<dbReference type="InterPro" id="IPR036890">
    <property type="entry name" value="HATPase_C_sf"/>
</dbReference>
<evidence type="ECO:0000256" key="8">
    <source>
        <dbReference type="ARBA" id="ARBA00022741"/>
    </source>
</evidence>
<dbReference type="Gene3D" id="6.10.340.10">
    <property type="match status" value="1"/>
</dbReference>
<evidence type="ECO:0000256" key="5">
    <source>
        <dbReference type="ARBA" id="ARBA00022553"/>
    </source>
</evidence>
<dbReference type="Pfam" id="PF00672">
    <property type="entry name" value="HAMP"/>
    <property type="match status" value="1"/>
</dbReference>
<dbReference type="CDD" id="cd00082">
    <property type="entry name" value="HisKA"/>
    <property type="match status" value="1"/>
</dbReference>
<evidence type="ECO:0000256" key="4">
    <source>
        <dbReference type="ARBA" id="ARBA00022475"/>
    </source>
</evidence>
<dbReference type="EMBL" id="QLZQ01000001">
    <property type="protein sequence ID" value="RAZ69908.1"/>
    <property type="molecule type" value="Genomic_DNA"/>
</dbReference>
<keyword evidence="13 14" id="KW-0472">Membrane</keyword>
<dbReference type="InterPro" id="IPR003661">
    <property type="entry name" value="HisK_dim/P_dom"/>
</dbReference>
<dbReference type="InterPro" id="IPR036097">
    <property type="entry name" value="HisK_dim/P_sf"/>
</dbReference>
<evidence type="ECO:0000313" key="17">
    <source>
        <dbReference type="EMBL" id="RAZ69908.1"/>
    </source>
</evidence>
<protein>
    <recommendedName>
        <fullName evidence="3">histidine kinase</fullName>
        <ecNumber evidence="3">2.7.13.3</ecNumber>
    </recommendedName>
</protein>
<dbReference type="InterPro" id="IPR003660">
    <property type="entry name" value="HAMP_dom"/>
</dbReference>
<dbReference type="Gene3D" id="3.30.565.10">
    <property type="entry name" value="Histidine kinase-like ATPase, C-terminal domain"/>
    <property type="match status" value="1"/>
</dbReference>
<organism evidence="17 18">
    <name type="scientific">Planococcus maitriensis</name>
    <dbReference type="NCBI Taxonomy" id="221799"/>
    <lineage>
        <taxon>Bacteria</taxon>
        <taxon>Bacillati</taxon>
        <taxon>Bacillota</taxon>
        <taxon>Bacilli</taxon>
        <taxon>Bacillales</taxon>
        <taxon>Caryophanaceae</taxon>
        <taxon>Planococcus</taxon>
    </lineage>
</organism>
<evidence type="ECO:0000256" key="3">
    <source>
        <dbReference type="ARBA" id="ARBA00012438"/>
    </source>
</evidence>
<evidence type="ECO:0000256" key="10">
    <source>
        <dbReference type="ARBA" id="ARBA00022840"/>
    </source>
</evidence>
<reference evidence="17 18" key="1">
    <citation type="submission" date="2018-06" db="EMBL/GenBank/DDBJ databases">
        <title>The draft genome sequences of strains SCU63 and S1.</title>
        <authorList>
            <person name="Gan L."/>
        </authorList>
    </citation>
    <scope>NUCLEOTIDE SEQUENCE [LARGE SCALE GENOMIC DNA]</scope>
    <source>
        <strain evidence="17 18">S1</strain>
    </source>
</reference>
<evidence type="ECO:0000256" key="13">
    <source>
        <dbReference type="ARBA" id="ARBA00023136"/>
    </source>
</evidence>
<dbReference type="SMART" id="SM00388">
    <property type="entry name" value="HisKA"/>
    <property type="match status" value="1"/>
</dbReference>
<dbReference type="GO" id="GO:0005524">
    <property type="term" value="F:ATP binding"/>
    <property type="evidence" value="ECO:0007669"/>
    <property type="project" value="UniProtKB-KW"/>
</dbReference>
<evidence type="ECO:0000256" key="14">
    <source>
        <dbReference type="SAM" id="Phobius"/>
    </source>
</evidence>
<evidence type="ECO:0000256" key="6">
    <source>
        <dbReference type="ARBA" id="ARBA00022679"/>
    </source>
</evidence>
<dbReference type="SUPFAM" id="SSF47384">
    <property type="entry name" value="Homodimeric domain of signal transducing histidine kinase"/>
    <property type="match status" value="1"/>
</dbReference>
<dbReference type="RefSeq" id="WP_112231203.1">
    <property type="nucleotide sequence ID" value="NZ_QLZQ01000001.1"/>
</dbReference>
<dbReference type="PRINTS" id="PR00344">
    <property type="entry name" value="BCTRLSENSOR"/>
</dbReference>
<dbReference type="SMART" id="SM00387">
    <property type="entry name" value="HATPase_c"/>
    <property type="match status" value="1"/>
</dbReference>
<feature type="domain" description="HAMP" evidence="16">
    <location>
        <begin position="174"/>
        <end position="228"/>
    </location>
</feature>
<comment type="catalytic activity">
    <reaction evidence="1">
        <text>ATP + protein L-histidine = ADP + protein N-phospho-L-histidine.</text>
        <dbReference type="EC" id="2.7.13.3"/>
    </reaction>
</comment>
<evidence type="ECO:0000256" key="9">
    <source>
        <dbReference type="ARBA" id="ARBA00022777"/>
    </source>
</evidence>
<evidence type="ECO:0000313" key="18">
    <source>
        <dbReference type="Proteomes" id="UP000251869"/>
    </source>
</evidence>
<evidence type="ECO:0000259" key="16">
    <source>
        <dbReference type="PROSITE" id="PS50885"/>
    </source>
</evidence>
<gene>
    <name evidence="17" type="ORF">DP119_04405</name>
</gene>
<dbReference type="EC" id="2.7.13.3" evidence="3"/>